<name>A0A377FXT9_9BACL</name>
<keyword evidence="3" id="KW-0560">Oxidoreductase</keyword>
<feature type="domain" description="Amine oxidase" evidence="2">
    <location>
        <begin position="105"/>
        <end position="343"/>
    </location>
</feature>
<evidence type="ECO:0000313" key="3">
    <source>
        <dbReference type="EMBL" id="STO09255.1"/>
    </source>
</evidence>
<organism evidence="3 4">
    <name type="scientific">Exiguobacterium aurantiacum</name>
    <dbReference type="NCBI Taxonomy" id="33987"/>
    <lineage>
        <taxon>Bacteria</taxon>
        <taxon>Bacillati</taxon>
        <taxon>Bacillota</taxon>
        <taxon>Bacilli</taxon>
        <taxon>Bacillales</taxon>
        <taxon>Bacillales Family XII. Incertae Sedis</taxon>
        <taxon>Exiguobacterium</taxon>
    </lineage>
</organism>
<dbReference type="InterPro" id="IPR036188">
    <property type="entry name" value="FAD/NAD-bd_sf"/>
</dbReference>
<gene>
    <name evidence="3" type="primary">puo</name>
    <name evidence="3" type="ORF">NCTC13163_02672</name>
</gene>
<dbReference type="GO" id="GO:0050232">
    <property type="term" value="F:putrescine oxidase activity"/>
    <property type="evidence" value="ECO:0007669"/>
    <property type="project" value="UniProtKB-EC"/>
</dbReference>
<accession>A0A377FXT9</accession>
<dbReference type="Gene3D" id="3.50.50.60">
    <property type="entry name" value="FAD/NAD(P)-binding domain"/>
    <property type="match status" value="2"/>
</dbReference>
<dbReference type="Proteomes" id="UP000254060">
    <property type="component" value="Unassembled WGS sequence"/>
</dbReference>
<evidence type="ECO:0000256" key="1">
    <source>
        <dbReference type="ARBA" id="ARBA00005995"/>
    </source>
</evidence>
<dbReference type="SUPFAM" id="SSF54373">
    <property type="entry name" value="FAD-linked reductases, C-terminal domain"/>
    <property type="match status" value="1"/>
</dbReference>
<dbReference type="STRING" id="1397694.GCA_000702585_00097"/>
<dbReference type="InterPro" id="IPR002937">
    <property type="entry name" value="Amino_oxidase"/>
</dbReference>
<dbReference type="PANTHER" id="PTHR43563">
    <property type="entry name" value="AMINE OXIDASE"/>
    <property type="match status" value="1"/>
</dbReference>
<dbReference type="EMBL" id="UGGP01000001">
    <property type="protein sequence ID" value="STO09255.1"/>
    <property type="molecule type" value="Genomic_DNA"/>
</dbReference>
<feature type="domain" description="Amine oxidase" evidence="2">
    <location>
        <begin position="12"/>
        <end position="76"/>
    </location>
</feature>
<dbReference type="SUPFAM" id="SSF51905">
    <property type="entry name" value="FAD/NAD(P)-binding domain"/>
    <property type="match status" value="1"/>
</dbReference>
<protein>
    <submittedName>
        <fullName evidence="3">Putrescine oxidase</fullName>
        <ecNumber evidence="3">1.4.3.10</ecNumber>
    </submittedName>
</protein>
<sequence length="346" mass="38168">MNPSIAIIGAGVSGLYAASLLIDKGYDVTVFEARDRIGGRVLSHDGFDLGPTWYWPDTEKTMVRLVDQLDLQVFPQQATGDLMLERQFGVIERHTLPPGHVVPSMRLVGGMASLTTALAATLPPHTIQLQSTVTSMRQVERGVAIELERGETETFTHAILAIPPRLISRIAFQPELSETTKAKLASIPTWMAGQAKVLAVYDHPFWRDQGQSGQGMSWAGVLQEVHDASQPDGLAALFGFFRLPATERALLERDELNRRVIDQLVRLFGEEARHPRDVLFVDWASDRYTATVEDTAPMIDFPVYGPIPVDAGWAKYLSFAGTETDSFFGGHVEGALRSAIRVVEPF</sequence>
<dbReference type="PANTHER" id="PTHR43563:SF14">
    <property type="entry name" value="AMINE OXIDASE"/>
    <property type="match status" value="1"/>
</dbReference>
<evidence type="ECO:0000313" key="4">
    <source>
        <dbReference type="Proteomes" id="UP000254060"/>
    </source>
</evidence>
<reference evidence="3 4" key="1">
    <citation type="submission" date="2018-06" db="EMBL/GenBank/DDBJ databases">
        <authorList>
            <consortium name="Pathogen Informatics"/>
            <person name="Doyle S."/>
        </authorList>
    </citation>
    <scope>NUCLEOTIDE SEQUENCE [LARGE SCALE GENOMIC DNA]</scope>
    <source>
        <strain evidence="3 4">NCTC13163</strain>
    </source>
</reference>
<dbReference type="PRINTS" id="PR00419">
    <property type="entry name" value="ADXRDTASE"/>
</dbReference>
<dbReference type="InterPro" id="IPR050703">
    <property type="entry name" value="Flavin_MAO"/>
</dbReference>
<evidence type="ECO:0000259" key="2">
    <source>
        <dbReference type="Pfam" id="PF01593"/>
    </source>
</evidence>
<dbReference type="Pfam" id="PF01593">
    <property type="entry name" value="Amino_oxidase"/>
    <property type="match status" value="2"/>
</dbReference>
<comment type="similarity">
    <text evidence="1">Belongs to the flavin monoamine oxidase family.</text>
</comment>
<dbReference type="AlphaFoldDB" id="A0A377FXT9"/>
<dbReference type="OrthoDB" id="56323at2"/>
<proteinExistence type="inferred from homology"/>
<dbReference type="RefSeq" id="WP_029333722.1">
    <property type="nucleotide sequence ID" value="NZ_UGGP01000001.1"/>
</dbReference>
<dbReference type="EC" id="1.4.3.10" evidence="3"/>